<keyword evidence="3" id="KW-1003">Cell membrane</keyword>
<evidence type="ECO:0000259" key="8">
    <source>
        <dbReference type="Pfam" id="PF02687"/>
    </source>
</evidence>
<evidence type="ECO:0000259" key="9">
    <source>
        <dbReference type="Pfam" id="PF12704"/>
    </source>
</evidence>
<evidence type="ECO:0000256" key="4">
    <source>
        <dbReference type="ARBA" id="ARBA00022692"/>
    </source>
</evidence>
<keyword evidence="11" id="KW-1185">Reference proteome</keyword>
<keyword evidence="4 7" id="KW-0812">Transmembrane</keyword>
<evidence type="ECO:0000256" key="5">
    <source>
        <dbReference type="ARBA" id="ARBA00022989"/>
    </source>
</evidence>
<feature type="domain" description="ABC3 transporter permease C-terminal" evidence="8">
    <location>
        <begin position="295"/>
        <end position="427"/>
    </location>
</feature>
<dbReference type="InterPro" id="IPR051447">
    <property type="entry name" value="Lipoprotein-release_system"/>
</dbReference>
<evidence type="ECO:0000256" key="3">
    <source>
        <dbReference type="ARBA" id="ARBA00022475"/>
    </source>
</evidence>
<dbReference type="InterPro" id="IPR003838">
    <property type="entry name" value="ABC3_permease_C"/>
</dbReference>
<evidence type="ECO:0000313" key="10">
    <source>
        <dbReference type="EMBL" id="MFC3705910.1"/>
    </source>
</evidence>
<accession>A0ABV7X791</accession>
<feature type="transmembrane region" description="Helical" evidence="7">
    <location>
        <begin position="14"/>
        <end position="41"/>
    </location>
</feature>
<evidence type="ECO:0000256" key="7">
    <source>
        <dbReference type="SAM" id="Phobius"/>
    </source>
</evidence>
<feature type="transmembrane region" description="Helical" evidence="7">
    <location>
        <begin position="337"/>
        <end position="363"/>
    </location>
</feature>
<keyword evidence="5 7" id="KW-1133">Transmembrane helix</keyword>
<comment type="similarity">
    <text evidence="2">Belongs to the ABC-4 integral membrane protein family. LolC/E subfamily.</text>
</comment>
<comment type="subcellular location">
    <subcellularLocation>
        <location evidence="1">Cell membrane</location>
        <topology evidence="1">Multi-pass membrane protein</topology>
    </subcellularLocation>
</comment>
<organism evidence="10 11">
    <name type="scientific">Devosia honganensis</name>
    <dbReference type="NCBI Taxonomy" id="1610527"/>
    <lineage>
        <taxon>Bacteria</taxon>
        <taxon>Pseudomonadati</taxon>
        <taxon>Pseudomonadota</taxon>
        <taxon>Alphaproteobacteria</taxon>
        <taxon>Hyphomicrobiales</taxon>
        <taxon>Devosiaceae</taxon>
        <taxon>Devosia</taxon>
    </lineage>
</organism>
<evidence type="ECO:0000256" key="2">
    <source>
        <dbReference type="ARBA" id="ARBA00005236"/>
    </source>
</evidence>
<comment type="caution">
    <text evidence="10">The sequence shown here is derived from an EMBL/GenBank/DDBJ whole genome shotgun (WGS) entry which is preliminary data.</text>
</comment>
<dbReference type="Pfam" id="PF12704">
    <property type="entry name" value="MacB_PCD"/>
    <property type="match status" value="1"/>
</dbReference>
<dbReference type="Pfam" id="PF02687">
    <property type="entry name" value="FtsX"/>
    <property type="match status" value="1"/>
</dbReference>
<evidence type="ECO:0000256" key="6">
    <source>
        <dbReference type="ARBA" id="ARBA00023136"/>
    </source>
</evidence>
<evidence type="ECO:0000256" key="1">
    <source>
        <dbReference type="ARBA" id="ARBA00004651"/>
    </source>
</evidence>
<feature type="transmembrane region" description="Helical" evidence="7">
    <location>
        <begin position="291"/>
        <end position="316"/>
    </location>
</feature>
<reference evidence="11" key="1">
    <citation type="journal article" date="2019" name="Int. J. Syst. Evol. Microbiol.">
        <title>The Global Catalogue of Microorganisms (GCM) 10K type strain sequencing project: providing services to taxonomists for standard genome sequencing and annotation.</title>
        <authorList>
            <consortium name="The Broad Institute Genomics Platform"/>
            <consortium name="The Broad Institute Genome Sequencing Center for Infectious Disease"/>
            <person name="Wu L."/>
            <person name="Ma J."/>
        </authorList>
    </citation>
    <scope>NUCLEOTIDE SEQUENCE [LARGE SCALE GENOMIC DNA]</scope>
    <source>
        <strain evidence="11">KCTC 42281</strain>
    </source>
</reference>
<gene>
    <name evidence="10" type="ORF">ACFOOL_14225</name>
</gene>
<dbReference type="RefSeq" id="WP_380098021.1">
    <property type="nucleotide sequence ID" value="NZ_JBHRYD010000013.1"/>
</dbReference>
<sequence length="435" mass="47280">MIAGRYLRARRKEAFISVIAGLTMVGVAIGVATLIVVMSVMNGFRGELLDKILGLNGHFTGYPIESQFTDYKETVAALEQVNGVGFAVYFVEGQVLASGRGNSSGVTVRGMDEENLKKLSLLYNSAEQGGFDQWDDSRGVAIGYRLAQSLGVGIGDQVQIINPDGAMTPFGSTPQIRSYPVNAIYNLGMVEFDSYFMFMPLEAAQDYFRMVDEVLKPGMGPLDPLASDEEIDAAYERVPRASAIEIFIDDPDAVGIMRQRLQAVPDLRPLVLTSWQQRNETFFSALQVERVVMFTILSMIILVAAFNIISSLIMLVKDKAADIAVLRTMGATRGAIMRIFSITGTSIGFIGTAVGLVLGVVVAANAETIRASISDLLGVTLFPPEVFFLSSLPSRTDPVEVTVVVCMALGLSFLATLYPAWRAAQYDPVEALRYE</sequence>
<evidence type="ECO:0000313" key="11">
    <source>
        <dbReference type="Proteomes" id="UP001595613"/>
    </source>
</evidence>
<dbReference type="EMBL" id="JBHRYD010000013">
    <property type="protein sequence ID" value="MFC3705910.1"/>
    <property type="molecule type" value="Genomic_DNA"/>
</dbReference>
<feature type="transmembrane region" description="Helical" evidence="7">
    <location>
        <begin position="401"/>
        <end position="421"/>
    </location>
</feature>
<dbReference type="PANTHER" id="PTHR30489">
    <property type="entry name" value="LIPOPROTEIN-RELEASING SYSTEM TRANSMEMBRANE PROTEIN LOLE"/>
    <property type="match status" value="1"/>
</dbReference>
<feature type="domain" description="MacB-like periplasmic core" evidence="9">
    <location>
        <begin position="21"/>
        <end position="208"/>
    </location>
</feature>
<keyword evidence="6 7" id="KW-0472">Membrane</keyword>
<protein>
    <submittedName>
        <fullName evidence="10">ABC transporter permease</fullName>
    </submittedName>
</protein>
<name>A0ABV7X791_9HYPH</name>
<proteinExistence type="inferred from homology"/>
<dbReference type="InterPro" id="IPR025857">
    <property type="entry name" value="MacB_PCD"/>
</dbReference>
<dbReference type="PANTHER" id="PTHR30489:SF0">
    <property type="entry name" value="LIPOPROTEIN-RELEASING SYSTEM TRANSMEMBRANE PROTEIN LOLE"/>
    <property type="match status" value="1"/>
</dbReference>
<dbReference type="Proteomes" id="UP001595613">
    <property type="component" value="Unassembled WGS sequence"/>
</dbReference>